<dbReference type="RefSeq" id="WP_192786037.1">
    <property type="nucleotide sequence ID" value="NZ_JADBEK010000001.1"/>
</dbReference>
<feature type="signal peptide" evidence="1">
    <location>
        <begin position="1"/>
        <end position="26"/>
    </location>
</feature>
<keyword evidence="1" id="KW-0732">Signal</keyword>
<evidence type="ECO:0000256" key="1">
    <source>
        <dbReference type="SAM" id="SignalP"/>
    </source>
</evidence>
<reference evidence="2 3" key="1">
    <citation type="submission" date="2020-10" db="EMBL/GenBank/DDBJ databases">
        <title>Sequencing the genomes of 1000 actinobacteria strains.</title>
        <authorList>
            <person name="Klenk H.-P."/>
        </authorList>
    </citation>
    <scope>NUCLEOTIDE SEQUENCE [LARGE SCALE GENOMIC DNA]</scope>
    <source>
        <strain evidence="2 3">DSM 43173</strain>
    </source>
</reference>
<protein>
    <recommendedName>
        <fullName evidence="4">Secreted protein</fullName>
    </recommendedName>
</protein>
<dbReference type="EMBL" id="JADBEK010000001">
    <property type="protein sequence ID" value="MBE1585264.1"/>
    <property type="molecule type" value="Genomic_DNA"/>
</dbReference>
<evidence type="ECO:0008006" key="4">
    <source>
        <dbReference type="Google" id="ProtNLM"/>
    </source>
</evidence>
<sequence length="143" mass="15078">MMSIRRAAFVAALGLAIAGVAGPAVGAAAGDASPCGKPYRHADYTVQTCPDWSPSGGIPVYESPAKGKIVGYIDPAGDDWYLCEKAGASYTLGSYRNYWWAATMADNDRWGYVSEVYFRGGGNDESDGGLRECGRPGGRTLPV</sequence>
<proteinExistence type="predicted"/>
<keyword evidence="3" id="KW-1185">Reference proteome</keyword>
<dbReference type="Proteomes" id="UP000633509">
    <property type="component" value="Unassembled WGS sequence"/>
</dbReference>
<gene>
    <name evidence="2" type="ORF">H4W80_003522</name>
</gene>
<accession>A0ABR9LX94</accession>
<feature type="chain" id="PRO_5046109434" description="Secreted protein" evidence="1">
    <location>
        <begin position="27"/>
        <end position="143"/>
    </location>
</feature>
<name>A0ABR9LX94_9ACTN</name>
<evidence type="ECO:0000313" key="2">
    <source>
        <dbReference type="EMBL" id="MBE1585264.1"/>
    </source>
</evidence>
<evidence type="ECO:0000313" key="3">
    <source>
        <dbReference type="Proteomes" id="UP000633509"/>
    </source>
</evidence>
<organism evidence="2 3">
    <name type="scientific">Nonomuraea angiospora</name>
    <dbReference type="NCBI Taxonomy" id="46172"/>
    <lineage>
        <taxon>Bacteria</taxon>
        <taxon>Bacillati</taxon>
        <taxon>Actinomycetota</taxon>
        <taxon>Actinomycetes</taxon>
        <taxon>Streptosporangiales</taxon>
        <taxon>Streptosporangiaceae</taxon>
        <taxon>Nonomuraea</taxon>
    </lineage>
</organism>
<comment type="caution">
    <text evidence="2">The sequence shown here is derived from an EMBL/GenBank/DDBJ whole genome shotgun (WGS) entry which is preliminary data.</text>
</comment>